<dbReference type="InterPro" id="IPR007067">
    <property type="entry name" value="Tail_sheath"/>
</dbReference>
<dbReference type="Pfam" id="PF04984">
    <property type="entry name" value="Phage_sheath_1"/>
    <property type="match status" value="1"/>
</dbReference>
<gene>
    <name evidence="4" type="ORF">PAN31117_04674</name>
</gene>
<evidence type="ECO:0000259" key="2">
    <source>
        <dbReference type="Pfam" id="PF04984"/>
    </source>
</evidence>
<dbReference type="AlphaFoldDB" id="A0A5E5AJS2"/>
<evidence type="ECO:0000313" key="4">
    <source>
        <dbReference type="EMBL" id="VVE73326.1"/>
    </source>
</evidence>
<dbReference type="InterPro" id="IPR020287">
    <property type="entry name" value="Tail_sheath_C"/>
</dbReference>
<comment type="similarity">
    <text evidence="1">Belongs to the myoviridae tail sheath protein family.</text>
</comment>
<proteinExistence type="inferred from homology"/>
<dbReference type="PIRSF" id="PIRSF007349">
    <property type="entry name" value="Tsp_L"/>
    <property type="match status" value="1"/>
</dbReference>
<dbReference type="Proteomes" id="UP000383122">
    <property type="component" value="Unassembled WGS sequence"/>
</dbReference>
<evidence type="ECO:0000313" key="5">
    <source>
        <dbReference type="Proteomes" id="UP000383122"/>
    </source>
</evidence>
<dbReference type="EMBL" id="CABPSP010000017">
    <property type="protein sequence ID" value="VVE73326.1"/>
    <property type="molecule type" value="Genomic_DNA"/>
</dbReference>
<feature type="domain" description="Tail sheath protein C-terminal" evidence="3">
    <location>
        <begin position="369"/>
        <end position="469"/>
    </location>
</feature>
<feature type="domain" description="Tail sheath protein subtilisin-like" evidence="2">
    <location>
        <begin position="205"/>
        <end position="360"/>
    </location>
</feature>
<keyword evidence="5" id="KW-1185">Reference proteome</keyword>
<accession>A0A5E5AJS2</accession>
<organism evidence="4 5">
    <name type="scientific">Pandoraea anapnoica</name>
    <dbReference type="NCBI Taxonomy" id="2508301"/>
    <lineage>
        <taxon>Bacteria</taxon>
        <taxon>Pseudomonadati</taxon>
        <taxon>Pseudomonadota</taxon>
        <taxon>Betaproteobacteria</taxon>
        <taxon>Burkholderiales</taxon>
        <taxon>Burkholderiaceae</taxon>
        <taxon>Pandoraea</taxon>
    </lineage>
</organism>
<evidence type="ECO:0000259" key="3">
    <source>
        <dbReference type="Pfam" id="PF17482"/>
    </source>
</evidence>
<protein>
    <submittedName>
        <fullName evidence="4">Bacteriophage Mu tail sheath family protein</fullName>
    </submittedName>
</protein>
<sequence>MSSPNVTIYQIPPGRKPGHYFEFNTKAALNTLPANDQSMIIVGQRTTEGQLDALVPLDIYSEDQAADAFGNGSLAHIAVTAALTANRYLALTVIAVDDAAAGQPAHGTVTFDGTATADGAFALFIGNARVDVKVSSGDDADTVAASLVDAITQAVKLPVTATATAGAVTITAKNKGEFGNGIVTSQLNQALGITATLTPFAGGLNDPDIAPALAKVFGAAYTIYAICWATETALTKLRDHVNAVSHPLEQRRTMGFAGTSTTLASATTLAGDLNGERVTIAWHPQSLCLPAQIGPAYAATVATESDPARPFDNLAIPGLDVTPVAAWPGRTEQEKALHNGVTPLQMGPGNAVQIVRAITTYTETPEGTEDPSLLDITTVRSLDYTAKSCKTRIDLRYPRSKIAAKTPANVRSDLLDVLYTLEQMEILRFIDKYKDGLIVEEDLQEVGQLCAAIPAPVVPGFHVLAARIDLYL</sequence>
<dbReference type="OrthoDB" id="5442644at2"/>
<dbReference type="InterPro" id="IPR035089">
    <property type="entry name" value="Phage_sheath_subtilisin"/>
</dbReference>
<reference evidence="4 5" key="1">
    <citation type="submission" date="2019-08" db="EMBL/GenBank/DDBJ databases">
        <authorList>
            <person name="Peeters C."/>
        </authorList>
    </citation>
    <scope>NUCLEOTIDE SEQUENCE [LARGE SCALE GENOMIC DNA]</scope>
    <source>
        <strain evidence="4 5">LMG 31117</strain>
    </source>
</reference>
<evidence type="ECO:0000256" key="1">
    <source>
        <dbReference type="ARBA" id="ARBA00008005"/>
    </source>
</evidence>
<dbReference type="RefSeq" id="WP_150740292.1">
    <property type="nucleotide sequence ID" value="NZ_CABPSP010000017.1"/>
</dbReference>
<name>A0A5E5AJS2_9BURK</name>
<dbReference type="Pfam" id="PF17482">
    <property type="entry name" value="Phage_sheath_1C"/>
    <property type="match status" value="1"/>
</dbReference>